<dbReference type="GO" id="GO:0046872">
    <property type="term" value="F:metal ion binding"/>
    <property type="evidence" value="ECO:0007669"/>
    <property type="project" value="UniProtKB-KW"/>
</dbReference>
<proteinExistence type="inferred from homology"/>
<name>A0A9X1VI48_9BACT</name>
<dbReference type="PANTHER" id="PTHR46482">
    <property type="entry name" value="5'-ADENYLYLSULFATE REDUCTASE 3, CHLOROPLASTIC"/>
    <property type="match status" value="1"/>
</dbReference>
<dbReference type="PIRSF" id="PIRSF000857">
    <property type="entry name" value="PAPS_reductase"/>
    <property type="match status" value="1"/>
</dbReference>
<evidence type="ECO:0000256" key="6">
    <source>
        <dbReference type="HAMAP-Rule" id="MF_00063"/>
    </source>
</evidence>
<dbReference type="EMBL" id="JALBGC010000001">
    <property type="protein sequence ID" value="MCI1186806.1"/>
    <property type="molecule type" value="Genomic_DNA"/>
</dbReference>
<dbReference type="Gene3D" id="3.40.50.620">
    <property type="entry name" value="HUPs"/>
    <property type="match status" value="1"/>
</dbReference>
<keyword evidence="5 6" id="KW-0411">Iron-sulfur</keyword>
<accession>A0A9X1VI48</accession>
<dbReference type="PANTHER" id="PTHR46482:SF9">
    <property type="entry name" value="5'-ADENYLYLSULFATE REDUCTASE 1, CHLOROPLASTIC"/>
    <property type="match status" value="1"/>
</dbReference>
<dbReference type="NCBIfam" id="NF002537">
    <property type="entry name" value="PRK02090.1"/>
    <property type="match status" value="1"/>
</dbReference>
<evidence type="ECO:0000256" key="4">
    <source>
        <dbReference type="ARBA" id="ARBA00023004"/>
    </source>
</evidence>
<keyword evidence="2 6" id="KW-0479">Metal-binding</keyword>
<sequence length="252" mass="28487">MALPLESQVAALRRYLPECSVPETLALLADHFPGRVSFSTSFGLEDQIITHFIFENELPIRVFTLDTGRNFQETYSTWNKTLLRYEKPIEVFAPHSAAIEELTRQKGPNSFYESIENRKECCNIRKVEPLSRALADQQVWVTGIRAEQSANRQTMHPAEWDAGHNLIKVHPLFDWTWAECEAFAQANGIPVNPLHQKGFVSIGCAPCTRAIAPGEDFRAGRWWWEDAAAKECGLHTTTAHQGLDPVVERMPG</sequence>
<feature type="binding site" evidence="6">
    <location>
        <position position="204"/>
    </location>
    <ligand>
        <name>[4Fe-4S] cluster</name>
        <dbReference type="ChEBI" id="CHEBI:49883"/>
    </ligand>
</feature>
<dbReference type="GO" id="GO:0004604">
    <property type="term" value="F:phosphoadenylyl-sulfate reductase (thioredoxin) activity"/>
    <property type="evidence" value="ECO:0007669"/>
    <property type="project" value="UniProtKB-UniRule"/>
</dbReference>
<comment type="pathway">
    <text evidence="6">Sulfur metabolism; hydrogen sulfide biosynthesis; sulfite from sulfate.</text>
</comment>
<dbReference type="Proteomes" id="UP001139193">
    <property type="component" value="Unassembled WGS sequence"/>
</dbReference>
<dbReference type="HAMAP" id="MF_00063">
    <property type="entry name" value="CysH"/>
    <property type="match status" value="1"/>
</dbReference>
<feature type="binding site" evidence="6">
    <location>
        <position position="122"/>
    </location>
    <ligand>
        <name>[4Fe-4S] cluster</name>
        <dbReference type="ChEBI" id="CHEBI:49883"/>
    </ligand>
</feature>
<feature type="domain" description="Phosphoadenosine phosphosulphate reductase" evidence="7">
    <location>
        <begin position="36"/>
        <end position="210"/>
    </location>
</feature>
<dbReference type="RefSeq" id="WP_241935072.1">
    <property type="nucleotide sequence ID" value="NZ_JALBGC010000001.1"/>
</dbReference>
<evidence type="ECO:0000313" key="8">
    <source>
        <dbReference type="EMBL" id="MCI1186806.1"/>
    </source>
</evidence>
<evidence type="ECO:0000256" key="2">
    <source>
        <dbReference type="ARBA" id="ARBA00022723"/>
    </source>
</evidence>
<comment type="caution">
    <text evidence="8">The sequence shown here is derived from an EMBL/GenBank/DDBJ whole genome shotgun (WGS) entry which is preliminary data.</text>
</comment>
<gene>
    <name evidence="6" type="primary">cysH</name>
    <name evidence="8" type="ORF">MON38_05200</name>
</gene>
<dbReference type="GO" id="GO:0043866">
    <property type="term" value="F:adenylyl-sulfate reductase (thioredoxin) activity"/>
    <property type="evidence" value="ECO:0007669"/>
    <property type="project" value="UniProtKB-EC"/>
</dbReference>
<organism evidence="8 9">
    <name type="scientific">Hymenobacter cyanobacteriorum</name>
    <dbReference type="NCBI Taxonomy" id="2926463"/>
    <lineage>
        <taxon>Bacteria</taxon>
        <taxon>Pseudomonadati</taxon>
        <taxon>Bacteroidota</taxon>
        <taxon>Cytophagia</taxon>
        <taxon>Cytophagales</taxon>
        <taxon>Hymenobacteraceae</taxon>
        <taxon>Hymenobacter</taxon>
    </lineage>
</organism>
<dbReference type="GO" id="GO:0005737">
    <property type="term" value="C:cytoplasm"/>
    <property type="evidence" value="ECO:0007669"/>
    <property type="project" value="UniProtKB-SubCell"/>
</dbReference>
<dbReference type="GO" id="GO:0070814">
    <property type="term" value="P:hydrogen sulfide biosynthetic process"/>
    <property type="evidence" value="ECO:0007669"/>
    <property type="project" value="UniProtKB-UniRule"/>
</dbReference>
<dbReference type="InterPro" id="IPR002500">
    <property type="entry name" value="PAPS_reduct_dom"/>
</dbReference>
<feature type="active site" description="Nucleophile; cysteine thiosulfonate intermediate" evidence="6">
    <location>
        <position position="232"/>
    </location>
</feature>
<dbReference type="SUPFAM" id="SSF52402">
    <property type="entry name" value="Adenine nucleotide alpha hydrolases-like"/>
    <property type="match status" value="1"/>
</dbReference>
<dbReference type="Pfam" id="PF01507">
    <property type="entry name" value="PAPS_reduct"/>
    <property type="match status" value="1"/>
</dbReference>
<dbReference type="GO" id="GO:0019379">
    <property type="term" value="P:sulfate assimilation, phosphoadenylyl sulfate reduction by phosphoadenylyl-sulfate reductase (thioredoxin)"/>
    <property type="evidence" value="ECO:0007669"/>
    <property type="project" value="UniProtKB-UniRule"/>
</dbReference>
<keyword evidence="3 6" id="KW-0560">Oxidoreductase</keyword>
<feature type="binding site" evidence="6">
    <location>
        <position position="121"/>
    </location>
    <ligand>
        <name>[4Fe-4S] cluster</name>
        <dbReference type="ChEBI" id="CHEBI:49883"/>
    </ligand>
</feature>
<keyword evidence="4 6" id="KW-0408">Iron</keyword>
<comment type="function">
    <text evidence="6">Catalyzes the formation of sulfite from adenosine 5'-phosphosulfate (APS) using thioredoxin as an electron donor.</text>
</comment>
<feature type="binding site" evidence="6">
    <location>
        <position position="207"/>
    </location>
    <ligand>
        <name>[4Fe-4S] cluster</name>
        <dbReference type="ChEBI" id="CHEBI:49883"/>
    </ligand>
</feature>
<keyword evidence="9" id="KW-1185">Reference proteome</keyword>
<evidence type="ECO:0000256" key="1">
    <source>
        <dbReference type="ARBA" id="ARBA00009732"/>
    </source>
</evidence>
<comment type="catalytic activity">
    <reaction evidence="6">
        <text>[thioredoxin]-disulfide + sulfite + AMP + 2 H(+) = adenosine 5'-phosphosulfate + [thioredoxin]-dithiol</text>
        <dbReference type="Rhea" id="RHEA:21976"/>
        <dbReference type="Rhea" id="RHEA-COMP:10698"/>
        <dbReference type="Rhea" id="RHEA-COMP:10700"/>
        <dbReference type="ChEBI" id="CHEBI:15378"/>
        <dbReference type="ChEBI" id="CHEBI:17359"/>
        <dbReference type="ChEBI" id="CHEBI:29950"/>
        <dbReference type="ChEBI" id="CHEBI:50058"/>
        <dbReference type="ChEBI" id="CHEBI:58243"/>
        <dbReference type="ChEBI" id="CHEBI:456215"/>
        <dbReference type="EC" id="1.8.4.10"/>
    </reaction>
</comment>
<comment type="cofactor">
    <cofactor evidence="6">
        <name>[4Fe-4S] cluster</name>
        <dbReference type="ChEBI" id="CHEBI:49883"/>
    </cofactor>
    <text evidence="6">Binds 1 [4Fe-4S] cluster per subunit.</text>
</comment>
<dbReference type="CDD" id="cd23945">
    <property type="entry name" value="PAPS_reductase"/>
    <property type="match status" value="1"/>
</dbReference>
<dbReference type="InterPro" id="IPR004511">
    <property type="entry name" value="PAPS/APS_Rdtase"/>
</dbReference>
<protein>
    <recommendedName>
        <fullName evidence="6">Adenosine 5'-phosphosulfate reductase</fullName>
        <shortName evidence="6">APS reductase</shortName>
        <ecNumber evidence="6">1.8.4.10</ecNumber>
    </recommendedName>
    <alternativeName>
        <fullName evidence="6">5'-adenylylsulfate reductase</fullName>
    </alternativeName>
    <alternativeName>
        <fullName evidence="6">Thioredoxin-dependent 5'-adenylylsulfate reductase</fullName>
    </alternativeName>
</protein>
<evidence type="ECO:0000256" key="5">
    <source>
        <dbReference type="ARBA" id="ARBA00023014"/>
    </source>
</evidence>
<evidence type="ECO:0000259" key="7">
    <source>
        <dbReference type="Pfam" id="PF01507"/>
    </source>
</evidence>
<keyword evidence="6" id="KW-0963">Cytoplasm</keyword>
<evidence type="ECO:0000256" key="3">
    <source>
        <dbReference type="ARBA" id="ARBA00023002"/>
    </source>
</evidence>
<comment type="similarity">
    <text evidence="1 6">Belongs to the PAPS reductase family. CysH subfamily.</text>
</comment>
<dbReference type="AlphaFoldDB" id="A0A9X1VI48"/>
<comment type="subcellular location">
    <subcellularLocation>
        <location evidence="6">Cytoplasm</location>
    </subcellularLocation>
</comment>
<dbReference type="InterPro" id="IPR014729">
    <property type="entry name" value="Rossmann-like_a/b/a_fold"/>
</dbReference>
<dbReference type="GO" id="GO:0051539">
    <property type="term" value="F:4 iron, 4 sulfur cluster binding"/>
    <property type="evidence" value="ECO:0007669"/>
    <property type="project" value="UniProtKB-UniRule"/>
</dbReference>
<evidence type="ECO:0000313" key="9">
    <source>
        <dbReference type="Proteomes" id="UP001139193"/>
    </source>
</evidence>
<dbReference type="EC" id="1.8.4.10" evidence="6"/>
<reference evidence="8" key="1">
    <citation type="submission" date="2022-03" db="EMBL/GenBank/DDBJ databases">
        <title>Bacterial whole genome sequence for Hymenobacter sp. DH14.</title>
        <authorList>
            <person name="Le V."/>
        </authorList>
    </citation>
    <scope>NUCLEOTIDE SEQUENCE</scope>
    <source>
        <strain evidence="8">DH14</strain>
    </source>
</reference>